<dbReference type="AlphaFoldDB" id="A0A5B8NMC6"/>
<reference evidence="1" key="1">
    <citation type="submission" date="2019-08" db="EMBL/GenBank/DDBJ databases">
        <title>Carotenoids and Carotenoid Binding Proteins in the Halophilic Cyanobacterium Euhalothece sp. ZM00.</title>
        <authorList>
            <person name="Cho S.M."/>
            <person name="Song J.Y."/>
            <person name="Park Y.-I."/>
        </authorList>
    </citation>
    <scope>NUCLEOTIDE SEQUENCE [LARGE SCALE GENOMIC DNA]</scope>
    <source>
        <strain evidence="1">Z-M001</strain>
    </source>
</reference>
<name>A0A5B8NMC6_9CHRO</name>
<dbReference type="InterPro" id="IPR014971">
    <property type="entry name" value="KGK"/>
</dbReference>
<accession>A0A5B8NMC6</accession>
<organism evidence="1 2">
    <name type="scientific">Euhalothece natronophila Z-M001</name>
    <dbReference type="NCBI Taxonomy" id="522448"/>
    <lineage>
        <taxon>Bacteria</taxon>
        <taxon>Bacillati</taxon>
        <taxon>Cyanobacteriota</taxon>
        <taxon>Cyanophyceae</taxon>
        <taxon>Oscillatoriophycideae</taxon>
        <taxon>Chroococcales</taxon>
        <taxon>Halothecacae</taxon>
        <taxon>Halothece cluster</taxon>
        <taxon>Euhalothece</taxon>
    </lineage>
</organism>
<dbReference type="Pfam" id="PF08872">
    <property type="entry name" value="KGK"/>
    <property type="match status" value="1"/>
</dbReference>
<keyword evidence="2" id="KW-1185">Reference proteome</keyword>
<dbReference type="RefSeq" id="WP_146295037.1">
    <property type="nucleotide sequence ID" value="NZ_CP042326.1"/>
</dbReference>
<evidence type="ECO:0000313" key="1">
    <source>
        <dbReference type="EMBL" id="QDZ39435.1"/>
    </source>
</evidence>
<proteinExistence type="predicted"/>
<dbReference type="Proteomes" id="UP000318453">
    <property type="component" value="Chromosome"/>
</dbReference>
<evidence type="ECO:0000313" key="2">
    <source>
        <dbReference type="Proteomes" id="UP000318453"/>
    </source>
</evidence>
<sequence length="125" mass="15015">MEEQYRKIEWQEDDVIGFYDDQVRKADSTLESLKESIQYNNWGQNLNDKFSHNLRLNNIKIIPGDSLNRFSQWFEEGVDCEIMRAYDTKGWRRGKIRVKLNIEFELWEETEEADSPLDNFRNGES</sequence>
<gene>
    <name evidence="1" type="ORF">FRE64_05555</name>
</gene>
<protein>
    <recommendedName>
        <fullName evidence="3">KGK domain-containing protein</fullName>
    </recommendedName>
</protein>
<dbReference type="KEGG" id="enn:FRE64_05555"/>
<dbReference type="OrthoDB" id="454733at2"/>
<evidence type="ECO:0008006" key="3">
    <source>
        <dbReference type="Google" id="ProtNLM"/>
    </source>
</evidence>
<dbReference type="EMBL" id="CP042326">
    <property type="protein sequence ID" value="QDZ39435.1"/>
    <property type="molecule type" value="Genomic_DNA"/>
</dbReference>